<evidence type="ECO:0000313" key="3">
    <source>
        <dbReference type="Proteomes" id="UP000037558"/>
    </source>
</evidence>
<dbReference type="Pfam" id="PF14417">
    <property type="entry name" value="MEDS"/>
    <property type="match status" value="1"/>
</dbReference>
<sequence>MKKQFSQLIKDNDSIHIYYNIKERESYLNNLVSYIVSGVEEERHTLVIESEKLIPLLFKKLEGILTNEQLTYIHTINNFDYYCSSGSFQPPVIFDRLSKHLDPFYKNNLSFQIWAHVEWGQQEGVVPILEEFESDADKLVNEGGLYLVCAYDEERVTDVLKDALLKSHPYVISENKIILSNLYTLTSAI</sequence>
<reference evidence="3" key="1">
    <citation type="submission" date="2015-08" db="EMBL/GenBank/DDBJ databases">
        <title>Fjat-14210 dsm16467.</title>
        <authorList>
            <person name="Liu B."/>
            <person name="Wang J."/>
            <person name="Zhu Y."/>
            <person name="Liu G."/>
            <person name="Chen Q."/>
            <person name="Chen Z."/>
            <person name="Lan J."/>
            <person name="Che J."/>
            <person name="Ge C."/>
            <person name="Shi H."/>
            <person name="Pan Z."/>
            <person name="Liu X."/>
        </authorList>
    </citation>
    <scope>NUCLEOTIDE SEQUENCE [LARGE SCALE GENOMIC DNA]</scope>
    <source>
        <strain evidence="3">DSM 16467</strain>
    </source>
</reference>
<organism evidence="2 3">
    <name type="scientific">Priestia koreensis</name>
    <dbReference type="NCBI Taxonomy" id="284581"/>
    <lineage>
        <taxon>Bacteria</taxon>
        <taxon>Bacillati</taxon>
        <taxon>Bacillota</taxon>
        <taxon>Bacilli</taxon>
        <taxon>Bacillales</taxon>
        <taxon>Bacillaceae</taxon>
        <taxon>Priestia</taxon>
    </lineage>
</organism>
<protein>
    <submittedName>
        <fullName evidence="2">3-ketoacyl-ACP reductase</fullName>
    </submittedName>
</protein>
<comment type="caution">
    <text evidence="2">The sequence shown here is derived from an EMBL/GenBank/DDBJ whole genome shotgun (WGS) entry which is preliminary data.</text>
</comment>
<dbReference type="Proteomes" id="UP000037558">
    <property type="component" value="Unassembled WGS sequence"/>
</dbReference>
<evidence type="ECO:0000313" key="2">
    <source>
        <dbReference type="EMBL" id="KOO48580.1"/>
    </source>
</evidence>
<keyword evidence="3" id="KW-1185">Reference proteome</keyword>
<dbReference type="STRING" id="284581.AMD01_04125"/>
<dbReference type="InterPro" id="IPR025847">
    <property type="entry name" value="MEDS_domain"/>
</dbReference>
<dbReference type="PATRIC" id="fig|284581.3.peg.1617"/>
<name>A0A0M0LBY8_9BACI</name>
<proteinExistence type="predicted"/>
<gene>
    <name evidence="2" type="ORF">AMD01_04125</name>
</gene>
<accession>A0A0M0LBY8</accession>
<dbReference type="RefSeq" id="WP_053400145.1">
    <property type="nucleotide sequence ID" value="NZ_JAMAUM010000010.1"/>
</dbReference>
<dbReference type="EMBL" id="LILC01000004">
    <property type="protein sequence ID" value="KOO48580.1"/>
    <property type="molecule type" value="Genomic_DNA"/>
</dbReference>
<evidence type="ECO:0000259" key="1">
    <source>
        <dbReference type="Pfam" id="PF14417"/>
    </source>
</evidence>
<dbReference type="OrthoDB" id="2855396at2"/>
<dbReference type="AlphaFoldDB" id="A0A0M0LBY8"/>
<feature type="domain" description="MEDS" evidence="1">
    <location>
        <begin position="16"/>
        <end position="169"/>
    </location>
</feature>